<gene>
    <name evidence="2" type="ORF">GCM10023321_69430</name>
</gene>
<accession>A0ABP9R429</accession>
<evidence type="ECO:0000256" key="1">
    <source>
        <dbReference type="SAM" id="MobiDB-lite"/>
    </source>
</evidence>
<reference evidence="3" key="1">
    <citation type="journal article" date="2019" name="Int. J. Syst. Evol. Microbiol.">
        <title>The Global Catalogue of Microorganisms (GCM) 10K type strain sequencing project: providing services to taxonomists for standard genome sequencing and annotation.</title>
        <authorList>
            <consortium name="The Broad Institute Genomics Platform"/>
            <consortium name="The Broad Institute Genome Sequencing Center for Infectious Disease"/>
            <person name="Wu L."/>
            <person name="Ma J."/>
        </authorList>
    </citation>
    <scope>NUCLEOTIDE SEQUENCE [LARGE SCALE GENOMIC DNA]</scope>
    <source>
        <strain evidence="3">JCM 18303</strain>
    </source>
</reference>
<proteinExistence type="predicted"/>
<dbReference type="RefSeq" id="WP_185063725.1">
    <property type="nucleotide sequence ID" value="NZ_BAABJP010000045.1"/>
</dbReference>
<evidence type="ECO:0000313" key="2">
    <source>
        <dbReference type="EMBL" id="GAA5171171.1"/>
    </source>
</evidence>
<comment type="caution">
    <text evidence="2">The sequence shown here is derived from an EMBL/GenBank/DDBJ whole genome shotgun (WGS) entry which is preliminary data.</text>
</comment>
<protein>
    <submittedName>
        <fullName evidence="2">Uncharacterized protein</fullName>
    </submittedName>
</protein>
<organism evidence="2 3">
    <name type="scientific">Pseudonocardia eucalypti</name>
    <dbReference type="NCBI Taxonomy" id="648755"/>
    <lineage>
        <taxon>Bacteria</taxon>
        <taxon>Bacillati</taxon>
        <taxon>Actinomycetota</taxon>
        <taxon>Actinomycetes</taxon>
        <taxon>Pseudonocardiales</taxon>
        <taxon>Pseudonocardiaceae</taxon>
        <taxon>Pseudonocardia</taxon>
    </lineage>
</organism>
<sequence length="135" mass="15240">MSRRSPRSKLPARRLRRESDGSLFDVDERRRLELAELCDDVRAGRYFRAVRHSSGEDCTHEVLSEVLAVGLPRAILPGSGGGGFESMVSSLFKGLLRTGGSARSHVEDRDREHAKDRGRDRRRTGKHDWWEGGPE</sequence>
<feature type="compositionally biased region" description="Basic and acidic residues" evidence="1">
    <location>
        <begin position="126"/>
        <end position="135"/>
    </location>
</feature>
<feature type="compositionally biased region" description="Basic and acidic residues" evidence="1">
    <location>
        <begin position="104"/>
        <end position="119"/>
    </location>
</feature>
<dbReference type="Proteomes" id="UP001428817">
    <property type="component" value="Unassembled WGS sequence"/>
</dbReference>
<name>A0ABP9R429_9PSEU</name>
<feature type="region of interest" description="Disordered" evidence="1">
    <location>
        <begin position="99"/>
        <end position="135"/>
    </location>
</feature>
<dbReference type="EMBL" id="BAABJP010000045">
    <property type="protein sequence ID" value="GAA5171171.1"/>
    <property type="molecule type" value="Genomic_DNA"/>
</dbReference>
<keyword evidence="3" id="KW-1185">Reference proteome</keyword>
<evidence type="ECO:0000313" key="3">
    <source>
        <dbReference type="Proteomes" id="UP001428817"/>
    </source>
</evidence>